<dbReference type="EMBL" id="LWCA01000411">
    <property type="protein sequence ID" value="OAF68646.1"/>
    <property type="molecule type" value="Genomic_DNA"/>
</dbReference>
<organism evidence="3 4">
    <name type="scientific">Intoshia linei</name>
    <dbReference type="NCBI Taxonomy" id="1819745"/>
    <lineage>
        <taxon>Eukaryota</taxon>
        <taxon>Metazoa</taxon>
        <taxon>Spiralia</taxon>
        <taxon>Lophotrochozoa</taxon>
        <taxon>Mesozoa</taxon>
        <taxon>Orthonectida</taxon>
        <taxon>Rhopaluridae</taxon>
        <taxon>Intoshia</taxon>
    </lineage>
</organism>
<sequence length="225" mass="25675">MKYILIFAATIWMCQSVHALHGHFGDLLKRDNTSIESGDHIANDETSDNGISVPMQIKLIFEKRRKNKNSIENQNYGNGIGKNKKNHREGKGKGKNRKQKGKKHTGKGGRKNHPEKQKDKFDMAEFESIPKKITDDGINEFGKLSQLTQLTLESENENEDGLINAEYDDEICPKSIKNQNKILHKVGKKKLKRAGRSIHNSFKKNGKKLHKFVEYVNNIDPIQTI</sequence>
<name>A0A177B340_9BILA</name>
<protein>
    <submittedName>
        <fullName evidence="3">Uncharacterized protein</fullName>
    </submittedName>
</protein>
<evidence type="ECO:0000313" key="3">
    <source>
        <dbReference type="EMBL" id="OAF68646.1"/>
    </source>
</evidence>
<feature type="chain" id="PRO_5008056796" evidence="2">
    <location>
        <begin position="20"/>
        <end position="225"/>
    </location>
</feature>
<keyword evidence="4" id="KW-1185">Reference proteome</keyword>
<dbReference type="AlphaFoldDB" id="A0A177B340"/>
<gene>
    <name evidence="3" type="ORF">A3Q56_03575</name>
</gene>
<evidence type="ECO:0000256" key="1">
    <source>
        <dbReference type="SAM" id="MobiDB-lite"/>
    </source>
</evidence>
<feature type="region of interest" description="Disordered" evidence="1">
    <location>
        <begin position="70"/>
        <end position="121"/>
    </location>
</feature>
<accession>A0A177B340</accession>
<feature type="compositionally biased region" description="Basic residues" evidence="1">
    <location>
        <begin position="82"/>
        <end position="111"/>
    </location>
</feature>
<dbReference type="Proteomes" id="UP000078046">
    <property type="component" value="Unassembled WGS sequence"/>
</dbReference>
<proteinExistence type="predicted"/>
<feature type="signal peptide" evidence="2">
    <location>
        <begin position="1"/>
        <end position="19"/>
    </location>
</feature>
<evidence type="ECO:0000256" key="2">
    <source>
        <dbReference type="SAM" id="SignalP"/>
    </source>
</evidence>
<reference evidence="3 4" key="1">
    <citation type="submission" date="2016-04" db="EMBL/GenBank/DDBJ databases">
        <title>The genome of Intoshia linei affirms orthonectids as highly simplified spiralians.</title>
        <authorList>
            <person name="Mikhailov K.V."/>
            <person name="Slusarev G.S."/>
            <person name="Nikitin M.A."/>
            <person name="Logacheva M.D."/>
            <person name="Penin A."/>
            <person name="Aleoshin V."/>
            <person name="Panchin Y.V."/>
        </authorList>
    </citation>
    <scope>NUCLEOTIDE SEQUENCE [LARGE SCALE GENOMIC DNA]</scope>
    <source>
        <strain evidence="3">Intl2013</strain>
        <tissue evidence="3">Whole animal</tissue>
    </source>
</reference>
<keyword evidence="2" id="KW-0732">Signal</keyword>
<comment type="caution">
    <text evidence="3">The sequence shown here is derived from an EMBL/GenBank/DDBJ whole genome shotgun (WGS) entry which is preliminary data.</text>
</comment>
<feature type="compositionally biased region" description="Basic and acidic residues" evidence="1">
    <location>
        <begin position="112"/>
        <end position="121"/>
    </location>
</feature>
<evidence type="ECO:0000313" key="4">
    <source>
        <dbReference type="Proteomes" id="UP000078046"/>
    </source>
</evidence>